<comment type="caution">
    <text evidence="2">The sequence shown here is derived from an EMBL/GenBank/DDBJ whole genome shotgun (WGS) entry which is preliminary data.</text>
</comment>
<feature type="region of interest" description="Disordered" evidence="1">
    <location>
        <begin position="484"/>
        <end position="516"/>
    </location>
</feature>
<evidence type="ECO:0000313" key="3">
    <source>
        <dbReference type="Proteomes" id="UP001275084"/>
    </source>
</evidence>
<sequence>MVMELLDLTSIQCLRRTSRIFLRLFSSPCFSHQHNKELSSRPQPSWLPYTPWARPGRICEAQAHTQRFMEYLERDAKRNLCTECRETGNRLEGTRQARNLVEKSTYCVGCDEKHLLAYFSAAQRQKDETARICIGHEGYVRLCEHKAIDWKTVANAMRQLTSRPMTNEFASILLEECNAAIHMPTNHDITSQRLAEARVYPRLSLDCRRGSGFYLVVVWSGHLPLPEPVSSGRYSVGDITDRLSLLRRGAAEYIAPQSGPGYLPEMRLFDPNRCSFLDYTGTPAGAGGLGAWSLAPPSDHIHQSCRTNLGSECLLRRPNPTGTTTGDQDNTPFGSHTARTFSGAGTGMQQRRPPYGLTLQAKACASSGSCLEVKYVNFILVADTNDVRCKKVTHSWCEALSPESYNLAKDSENYGTLWCLDKTCANYYRYVERPVVRKCRRKVGVMMDWFECYRDWRPTTEATRAGADRVGDLARGFKPSESRITSNMANTARDGLSVSGRPSPGDSLQPKTRQRRGKRIEKFLAMCWRLVRGRG</sequence>
<feature type="compositionally biased region" description="Polar residues" evidence="1">
    <location>
        <begin position="320"/>
        <end position="340"/>
    </location>
</feature>
<organism evidence="2 3">
    <name type="scientific">Lasiosphaeria hispida</name>
    <dbReference type="NCBI Taxonomy" id="260671"/>
    <lineage>
        <taxon>Eukaryota</taxon>
        <taxon>Fungi</taxon>
        <taxon>Dikarya</taxon>
        <taxon>Ascomycota</taxon>
        <taxon>Pezizomycotina</taxon>
        <taxon>Sordariomycetes</taxon>
        <taxon>Sordariomycetidae</taxon>
        <taxon>Sordariales</taxon>
        <taxon>Lasiosphaeriaceae</taxon>
        <taxon>Lasiosphaeria</taxon>
    </lineage>
</organism>
<feature type="region of interest" description="Disordered" evidence="1">
    <location>
        <begin position="317"/>
        <end position="348"/>
    </location>
</feature>
<keyword evidence="3" id="KW-1185">Reference proteome</keyword>
<dbReference type="EMBL" id="JAUIQD010000003">
    <property type="protein sequence ID" value="KAK3358004.1"/>
    <property type="molecule type" value="Genomic_DNA"/>
</dbReference>
<dbReference type="Proteomes" id="UP001275084">
    <property type="component" value="Unassembled WGS sequence"/>
</dbReference>
<accession>A0AAJ0MGN7</accession>
<reference evidence="2" key="1">
    <citation type="journal article" date="2023" name="Mol. Phylogenet. Evol.">
        <title>Genome-scale phylogeny and comparative genomics of the fungal order Sordariales.</title>
        <authorList>
            <person name="Hensen N."/>
            <person name="Bonometti L."/>
            <person name="Westerberg I."/>
            <person name="Brannstrom I.O."/>
            <person name="Guillou S."/>
            <person name="Cros-Aarteil S."/>
            <person name="Calhoun S."/>
            <person name="Haridas S."/>
            <person name="Kuo A."/>
            <person name="Mondo S."/>
            <person name="Pangilinan J."/>
            <person name="Riley R."/>
            <person name="LaButti K."/>
            <person name="Andreopoulos B."/>
            <person name="Lipzen A."/>
            <person name="Chen C."/>
            <person name="Yan M."/>
            <person name="Daum C."/>
            <person name="Ng V."/>
            <person name="Clum A."/>
            <person name="Steindorff A."/>
            <person name="Ohm R.A."/>
            <person name="Martin F."/>
            <person name="Silar P."/>
            <person name="Natvig D.O."/>
            <person name="Lalanne C."/>
            <person name="Gautier V."/>
            <person name="Ament-Velasquez S.L."/>
            <person name="Kruys A."/>
            <person name="Hutchinson M.I."/>
            <person name="Powell A.J."/>
            <person name="Barry K."/>
            <person name="Miller A.N."/>
            <person name="Grigoriev I.V."/>
            <person name="Debuchy R."/>
            <person name="Gladieux P."/>
            <person name="Hiltunen Thoren M."/>
            <person name="Johannesson H."/>
        </authorList>
    </citation>
    <scope>NUCLEOTIDE SEQUENCE</scope>
    <source>
        <strain evidence="2">CBS 955.72</strain>
    </source>
</reference>
<evidence type="ECO:0000313" key="2">
    <source>
        <dbReference type="EMBL" id="KAK3358004.1"/>
    </source>
</evidence>
<protein>
    <submittedName>
        <fullName evidence="2">Uncharacterized protein</fullName>
    </submittedName>
</protein>
<proteinExistence type="predicted"/>
<evidence type="ECO:0000256" key="1">
    <source>
        <dbReference type="SAM" id="MobiDB-lite"/>
    </source>
</evidence>
<name>A0AAJ0MGN7_9PEZI</name>
<reference evidence="2" key="2">
    <citation type="submission" date="2023-06" db="EMBL/GenBank/DDBJ databases">
        <authorList>
            <consortium name="Lawrence Berkeley National Laboratory"/>
            <person name="Haridas S."/>
            <person name="Hensen N."/>
            <person name="Bonometti L."/>
            <person name="Westerberg I."/>
            <person name="Brannstrom I.O."/>
            <person name="Guillou S."/>
            <person name="Cros-Aarteil S."/>
            <person name="Calhoun S."/>
            <person name="Kuo A."/>
            <person name="Mondo S."/>
            <person name="Pangilinan J."/>
            <person name="Riley R."/>
            <person name="Labutti K."/>
            <person name="Andreopoulos B."/>
            <person name="Lipzen A."/>
            <person name="Chen C."/>
            <person name="Yanf M."/>
            <person name="Daum C."/>
            <person name="Ng V."/>
            <person name="Clum A."/>
            <person name="Steindorff A."/>
            <person name="Ohm R."/>
            <person name="Martin F."/>
            <person name="Silar P."/>
            <person name="Natvig D."/>
            <person name="Lalanne C."/>
            <person name="Gautier V."/>
            <person name="Ament-Velasquez S.L."/>
            <person name="Kruys A."/>
            <person name="Hutchinson M.I."/>
            <person name="Powell A.J."/>
            <person name="Barry K."/>
            <person name="Miller A.N."/>
            <person name="Grigoriev I.V."/>
            <person name="Debuchy R."/>
            <person name="Gladieux P."/>
            <person name="Thoren M.H."/>
            <person name="Johannesson H."/>
        </authorList>
    </citation>
    <scope>NUCLEOTIDE SEQUENCE</scope>
    <source>
        <strain evidence="2">CBS 955.72</strain>
    </source>
</reference>
<dbReference type="AlphaFoldDB" id="A0AAJ0MGN7"/>
<gene>
    <name evidence="2" type="ORF">B0T25DRAFT_540740</name>
</gene>